<keyword evidence="1" id="KW-0812">Transmembrane</keyword>
<sequence>MDNQAKLSLDLLLGLSIFLTTFLFVANFLPGIFADVRHEIALGSHAYRVAALLVEDPGYPDDWCTAVDTSNCISKEFRPGLAIFDENNGTEYNYLNTSKIFKLQELLSNSACRDTVRNYLGLNSTNFKYKFYFSLKYLNDTEIVSGGDNLPEMGNIIKFDRLVYVDNCTAIPCESIAERCVCKLEVAVWI</sequence>
<organism evidence="2 3">
    <name type="scientific">Archaeoglobus fulgidus DSM 8774</name>
    <dbReference type="NCBI Taxonomy" id="1344584"/>
    <lineage>
        <taxon>Archaea</taxon>
        <taxon>Methanobacteriati</taxon>
        <taxon>Methanobacteriota</taxon>
        <taxon>Archaeoglobi</taxon>
        <taxon>Archaeoglobales</taxon>
        <taxon>Archaeoglobaceae</taxon>
        <taxon>Archaeoglobus</taxon>
    </lineage>
</organism>
<feature type="transmembrane region" description="Helical" evidence="1">
    <location>
        <begin position="12"/>
        <end position="33"/>
    </location>
</feature>
<keyword evidence="1" id="KW-1133">Transmembrane helix</keyword>
<dbReference type="Pfam" id="PF23958">
    <property type="entry name" value="DUF7287"/>
    <property type="match status" value="1"/>
</dbReference>
<name>A0A075WEW2_ARCFL</name>
<dbReference type="AlphaFoldDB" id="A0A075WEW2"/>
<evidence type="ECO:0000313" key="3">
    <source>
        <dbReference type="Proteomes" id="UP000028501"/>
    </source>
</evidence>
<evidence type="ECO:0000256" key="1">
    <source>
        <dbReference type="SAM" id="Phobius"/>
    </source>
</evidence>
<evidence type="ECO:0000313" key="2">
    <source>
        <dbReference type="EMBL" id="AIG97639.1"/>
    </source>
</evidence>
<dbReference type="RefSeq" id="WP_010878266.1">
    <property type="nucleotide sequence ID" value="NZ_CP006577.1"/>
</dbReference>
<keyword evidence="1" id="KW-0472">Membrane</keyword>
<dbReference type="EMBL" id="CP006577">
    <property type="protein sequence ID" value="AIG97639.1"/>
    <property type="molecule type" value="Genomic_DNA"/>
</dbReference>
<dbReference type="KEGG" id="afg:AFULGI_00008440"/>
<reference evidence="2 3" key="1">
    <citation type="submission" date="2013-07" db="EMBL/GenBank/DDBJ databases">
        <title>Genome of Archaeoglobus fulgidus.</title>
        <authorList>
            <person name="Fiebig A."/>
            <person name="Birkeland N.-K."/>
        </authorList>
    </citation>
    <scope>NUCLEOTIDE SEQUENCE [LARGE SCALE GENOMIC DNA]</scope>
    <source>
        <strain evidence="2 3">DSM 8774</strain>
    </source>
</reference>
<dbReference type="HOGENOM" id="CLU_1425021_0_0_2"/>
<gene>
    <name evidence="2" type="ORF">AFULGI_00008440</name>
</gene>
<dbReference type="InterPro" id="IPR056613">
    <property type="entry name" value="DUF7287"/>
</dbReference>
<accession>A0A075WEW2</accession>
<proteinExistence type="predicted"/>
<dbReference type="Proteomes" id="UP000028501">
    <property type="component" value="Chromosome"/>
</dbReference>
<protein>
    <submittedName>
        <fullName evidence="2">Uncharacterized protein</fullName>
    </submittedName>
</protein>
<dbReference type="GeneID" id="24794361"/>